<dbReference type="AlphaFoldDB" id="A0A0D6JVW7"/>
<evidence type="ECO:0000259" key="1">
    <source>
        <dbReference type="PROSITE" id="PS50076"/>
    </source>
</evidence>
<keyword evidence="3" id="KW-1185">Reference proteome</keyword>
<evidence type="ECO:0000313" key="2">
    <source>
        <dbReference type="EMBL" id="CQR53353.1"/>
    </source>
</evidence>
<dbReference type="Gene3D" id="1.10.287.110">
    <property type="entry name" value="DnaJ domain"/>
    <property type="match status" value="1"/>
</dbReference>
<name>A0A0D6JVW7_9EURY</name>
<accession>A0A0D6JVW7</accession>
<reference evidence="3" key="1">
    <citation type="submission" date="2015-03" db="EMBL/GenBank/DDBJ databases">
        <authorList>
            <person name="Urmite Genomes"/>
        </authorList>
    </citation>
    <scope>NUCLEOTIDE SEQUENCE [LARGE SCALE GENOMIC DNA]</scope>
    <source>
        <strain evidence="3">Arc-Hr</strain>
    </source>
</reference>
<dbReference type="InterPro" id="IPR050817">
    <property type="entry name" value="DjlA_DnaK_co-chaperone"/>
</dbReference>
<dbReference type="SUPFAM" id="SSF46565">
    <property type="entry name" value="Chaperone J-domain"/>
    <property type="match status" value="1"/>
</dbReference>
<organism evidence="2 3">
    <name type="scientific">Haloferax massiliensis</name>
    <dbReference type="NCBI Taxonomy" id="1476858"/>
    <lineage>
        <taxon>Archaea</taxon>
        <taxon>Methanobacteriati</taxon>
        <taxon>Methanobacteriota</taxon>
        <taxon>Stenosarchaea group</taxon>
        <taxon>Halobacteria</taxon>
        <taxon>Halobacteriales</taxon>
        <taxon>Haloferacaceae</taxon>
        <taxon>Haloferax</taxon>
    </lineage>
</organism>
<dbReference type="CDD" id="cd06257">
    <property type="entry name" value="DnaJ"/>
    <property type="match status" value="1"/>
</dbReference>
<dbReference type="Proteomes" id="UP000198902">
    <property type="component" value="Unassembled WGS sequence"/>
</dbReference>
<protein>
    <submittedName>
        <fullName evidence="2">Chaperone protein DnaJ</fullName>
    </submittedName>
</protein>
<dbReference type="PRINTS" id="PR00625">
    <property type="entry name" value="JDOMAIN"/>
</dbReference>
<sequence>MSRQTALDTLDLDDDASEDEVKAAYRKRVKETHPDSKTGDEEAFKRVNRAYERLSD</sequence>
<dbReference type="SMART" id="SM00271">
    <property type="entry name" value="DnaJ"/>
    <property type="match status" value="1"/>
</dbReference>
<dbReference type="InterPro" id="IPR036869">
    <property type="entry name" value="J_dom_sf"/>
</dbReference>
<dbReference type="PROSITE" id="PS50076">
    <property type="entry name" value="DNAJ_2"/>
    <property type="match status" value="1"/>
</dbReference>
<dbReference type="PANTHER" id="PTHR24074">
    <property type="entry name" value="CO-CHAPERONE PROTEIN DJLA"/>
    <property type="match status" value="1"/>
</dbReference>
<dbReference type="EMBL" id="CSTE01000006">
    <property type="protein sequence ID" value="CQR53353.1"/>
    <property type="molecule type" value="Genomic_DNA"/>
</dbReference>
<gene>
    <name evidence="2" type="primary">dnaJ_3</name>
    <name evidence="2" type="ORF">BN996_03572</name>
</gene>
<dbReference type="InterPro" id="IPR001623">
    <property type="entry name" value="DnaJ_domain"/>
</dbReference>
<feature type="domain" description="J" evidence="1">
    <location>
        <begin position="5"/>
        <end position="56"/>
    </location>
</feature>
<dbReference type="Pfam" id="PF00226">
    <property type="entry name" value="DnaJ"/>
    <property type="match status" value="1"/>
</dbReference>
<evidence type="ECO:0000313" key="3">
    <source>
        <dbReference type="Proteomes" id="UP000198902"/>
    </source>
</evidence>
<proteinExistence type="predicted"/>